<keyword evidence="7" id="KW-0067">ATP-binding</keyword>
<feature type="domain" description="Histidine kinase/HSP90-like ATPase" evidence="11">
    <location>
        <begin position="295"/>
        <end position="388"/>
    </location>
</feature>
<keyword evidence="10" id="KW-1133">Transmembrane helix</keyword>
<dbReference type="Pfam" id="PF07730">
    <property type="entry name" value="HisKA_3"/>
    <property type="match status" value="1"/>
</dbReference>
<dbReference type="Gene3D" id="3.30.565.10">
    <property type="entry name" value="Histidine kinase-like ATPase, C-terminal domain"/>
    <property type="match status" value="1"/>
</dbReference>
<dbReference type="PANTHER" id="PTHR24421:SF10">
    <property type="entry name" value="NITRATE_NITRITE SENSOR PROTEIN NARQ"/>
    <property type="match status" value="1"/>
</dbReference>
<keyword evidence="3" id="KW-0597">Phosphoprotein</keyword>
<dbReference type="SUPFAM" id="SSF55874">
    <property type="entry name" value="ATPase domain of HSP90 chaperone/DNA topoisomerase II/histidine kinase"/>
    <property type="match status" value="1"/>
</dbReference>
<dbReference type="CDD" id="cd16917">
    <property type="entry name" value="HATPase_UhpB-NarQ-NarX-like"/>
    <property type="match status" value="1"/>
</dbReference>
<keyword evidence="4" id="KW-0808">Transferase</keyword>
<dbReference type="Proteomes" id="UP001500466">
    <property type="component" value="Unassembled WGS sequence"/>
</dbReference>
<organism evidence="12 13">
    <name type="scientific">Yinghuangia aomiensis</name>
    <dbReference type="NCBI Taxonomy" id="676205"/>
    <lineage>
        <taxon>Bacteria</taxon>
        <taxon>Bacillati</taxon>
        <taxon>Actinomycetota</taxon>
        <taxon>Actinomycetes</taxon>
        <taxon>Kitasatosporales</taxon>
        <taxon>Streptomycetaceae</taxon>
        <taxon>Yinghuangia</taxon>
    </lineage>
</organism>
<dbReference type="Pfam" id="PF02518">
    <property type="entry name" value="HATPase_c"/>
    <property type="match status" value="1"/>
</dbReference>
<dbReference type="PANTHER" id="PTHR24421">
    <property type="entry name" value="NITRATE/NITRITE SENSOR PROTEIN NARX-RELATED"/>
    <property type="match status" value="1"/>
</dbReference>
<keyword evidence="8" id="KW-0902">Two-component regulatory system</keyword>
<evidence type="ECO:0000256" key="5">
    <source>
        <dbReference type="ARBA" id="ARBA00022741"/>
    </source>
</evidence>
<keyword evidence="9" id="KW-0175">Coiled coil</keyword>
<name>A0ABP9HTA0_9ACTN</name>
<accession>A0ABP9HTA0</accession>
<evidence type="ECO:0000259" key="11">
    <source>
        <dbReference type="SMART" id="SM00387"/>
    </source>
</evidence>
<keyword evidence="10" id="KW-0812">Transmembrane</keyword>
<dbReference type="InterPro" id="IPR055558">
    <property type="entry name" value="DUF7134"/>
</dbReference>
<dbReference type="InterPro" id="IPR050482">
    <property type="entry name" value="Sensor_HK_TwoCompSys"/>
</dbReference>
<evidence type="ECO:0000256" key="8">
    <source>
        <dbReference type="ARBA" id="ARBA00023012"/>
    </source>
</evidence>
<keyword evidence="10" id="KW-0472">Membrane</keyword>
<evidence type="ECO:0000256" key="1">
    <source>
        <dbReference type="ARBA" id="ARBA00000085"/>
    </source>
</evidence>
<keyword evidence="6 12" id="KW-0418">Kinase</keyword>
<gene>
    <name evidence="12" type="ORF">GCM10023205_51430</name>
</gene>
<evidence type="ECO:0000313" key="12">
    <source>
        <dbReference type="EMBL" id="GAA4977554.1"/>
    </source>
</evidence>
<evidence type="ECO:0000256" key="4">
    <source>
        <dbReference type="ARBA" id="ARBA00022679"/>
    </source>
</evidence>
<dbReference type="Pfam" id="PF23539">
    <property type="entry name" value="DUF7134"/>
    <property type="match status" value="1"/>
</dbReference>
<evidence type="ECO:0000256" key="6">
    <source>
        <dbReference type="ARBA" id="ARBA00022777"/>
    </source>
</evidence>
<dbReference type="EMBL" id="BAABHS010000019">
    <property type="protein sequence ID" value="GAA4977554.1"/>
    <property type="molecule type" value="Genomic_DNA"/>
</dbReference>
<keyword evidence="13" id="KW-1185">Reference proteome</keyword>
<protein>
    <recommendedName>
        <fullName evidence="2">histidine kinase</fullName>
        <ecNumber evidence="2">2.7.13.3</ecNumber>
    </recommendedName>
</protein>
<reference evidence="13" key="1">
    <citation type="journal article" date="2019" name="Int. J. Syst. Evol. Microbiol.">
        <title>The Global Catalogue of Microorganisms (GCM) 10K type strain sequencing project: providing services to taxonomists for standard genome sequencing and annotation.</title>
        <authorList>
            <consortium name="The Broad Institute Genomics Platform"/>
            <consortium name="The Broad Institute Genome Sequencing Center for Infectious Disease"/>
            <person name="Wu L."/>
            <person name="Ma J."/>
        </authorList>
    </citation>
    <scope>NUCLEOTIDE SEQUENCE [LARGE SCALE GENOMIC DNA]</scope>
    <source>
        <strain evidence="13">JCM 17986</strain>
    </source>
</reference>
<dbReference type="InterPro" id="IPR003594">
    <property type="entry name" value="HATPase_dom"/>
</dbReference>
<dbReference type="InterPro" id="IPR036890">
    <property type="entry name" value="HATPase_C_sf"/>
</dbReference>
<evidence type="ECO:0000313" key="13">
    <source>
        <dbReference type="Proteomes" id="UP001500466"/>
    </source>
</evidence>
<dbReference type="SMART" id="SM00387">
    <property type="entry name" value="HATPase_c"/>
    <property type="match status" value="1"/>
</dbReference>
<evidence type="ECO:0000256" key="10">
    <source>
        <dbReference type="SAM" id="Phobius"/>
    </source>
</evidence>
<comment type="catalytic activity">
    <reaction evidence="1">
        <text>ATP + protein L-histidine = ADP + protein N-phospho-L-histidine.</text>
        <dbReference type="EC" id="2.7.13.3"/>
    </reaction>
</comment>
<comment type="caution">
    <text evidence="12">The sequence shown here is derived from an EMBL/GenBank/DDBJ whole genome shotgun (WGS) entry which is preliminary data.</text>
</comment>
<feature type="transmembrane region" description="Helical" evidence="10">
    <location>
        <begin position="130"/>
        <end position="151"/>
    </location>
</feature>
<evidence type="ECO:0000256" key="2">
    <source>
        <dbReference type="ARBA" id="ARBA00012438"/>
    </source>
</evidence>
<sequence>MQRLYAWLRARPLLVDTAWAVLLFALSLLEIVADDLPGNRGAVVFSLVVLCGCVALRRAIPVFALFATILVGIVQLIADVPPATMDLAMPVIAYGAAAYGPRWASRLALAGCFAAPIAAAVRWWDLPNTTATHTIVLFLLLTGPFVIAWVLGDSMRTRRAYYAELEDRAARLERERDAQAQVAAAAERARIARELHDVVAHNVSVMVVQADGAAYAIDADPDRARHALGAIASTGREALAEMRRLLGVLRSANEDKPMLPQPGVEQLADLLAQVRGAGLPVELRVEGVPVELPQGVALAVYRIVQEALTNTRKHGGPGTTATVRLHYRDDDIRLEVTDDGRGADAPGDGMGHGLVGMRERVAMFGGDLTAGPCPGGGFLVAATLPVSVAAGPVAV</sequence>
<feature type="transmembrane region" description="Helical" evidence="10">
    <location>
        <begin position="62"/>
        <end position="78"/>
    </location>
</feature>
<feature type="coiled-coil region" evidence="9">
    <location>
        <begin position="155"/>
        <end position="189"/>
    </location>
</feature>
<dbReference type="GO" id="GO:0016301">
    <property type="term" value="F:kinase activity"/>
    <property type="evidence" value="ECO:0007669"/>
    <property type="project" value="UniProtKB-KW"/>
</dbReference>
<evidence type="ECO:0000256" key="3">
    <source>
        <dbReference type="ARBA" id="ARBA00022553"/>
    </source>
</evidence>
<feature type="transmembrane region" description="Helical" evidence="10">
    <location>
        <begin position="38"/>
        <end position="55"/>
    </location>
</feature>
<dbReference type="RefSeq" id="WP_345678047.1">
    <property type="nucleotide sequence ID" value="NZ_BAABHS010000019.1"/>
</dbReference>
<keyword evidence="5" id="KW-0547">Nucleotide-binding</keyword>
<feature type="transmembrane region" description="Helical" evidence="10">
    <location>
        <begin position="12"/>
        <end position="32"/>
    </location>
</feature>
<dbReference type="Gene3D" id="1.20.5.1930">
    <property type="match status" value="1"/>
</dbReference>
<evidence type="ECO:0000256" key="9">
    <source>
        <dbReference type="SAM" id="Coils"/>
    </source>
</evidence>
<dbReference type="InterPro" id="IPR011712">
    <property type="entry name" value="Sig_transdc_His_kin_sub3_dim/P"/>
</dbReference>
<evidence type="ECO:0000256" key="7">
    <source>
        <dbReference type="ARBA" id="ARBA00022840"/>
    </source>
</evidence>
<dbReference type="EC" id="2.7.13.3" evidence="2"/>
<proteinExistence type="predicted"/>